<feature type="domain" description="DUF1918" evidence="1">
    <location>
        <begin position="1"/>
        <end position="57"/>
    </location>
</feature>
<dbReference type="InterPro" id="IPR015035">
    <property type="entry name" value="DUF1918"/>
</dbReference>
<dbReference type="AlphaFoldDB" id="A0A6J7L0I3"/>
<dbReference type="Pfam" id="PF08940">
    <property type="entry name" value="DUF1918"/>
    <property type="match status" value="1"/>
</dbReference>
<dbReference type="SUPFAM" id="SSF50118">
    <property type="entry name" value="Cell growth inhibitor/plasmid maintenance toxic component"/>
    <property type="match status" value="1"/>
</dbReference>
<protein>
    <submittedName>
        <fullName evidence="2">Unannotated protein</fullName>
    </submittedName>
</protein>
<name>A0A6J7L0I3_9ZZZZ</name>
<evidence type="ECO:0000313" key="3">
    <source>
        <dbReference type="EMBL" id="CAB5037272.1"/>
    </source>
</evidence>
<accession>A0A6J7L0I3</accession>
<reference evidence="2" key="1">
    <citation type="submission" date="2020-05" db="EMBL/GenBank/DDBJ databases">
        <authorList>
            <person name="Chiriac C."/>
            <person name="Salcher M."/>
            <person name="Ghai R."/>
            <person name="Kavagutti S V."/>
        </authorList>
    </citation>
    <scope>NUCLEOTIDE SEQUENCE</scope>
</reference>
<evidence type="ECO:0000313" key="2">
    <source>
        <dbReference type="EMBL" id="CAB4959869.1"/>
    </source>
</evidence>
<dbReference type="Gene3D" id="2.30.30.440">
    <property type="entry name" value="Domain of unknown function DUF1918"/>
    <property type="match status" value="1"/>
</dbReference>
<dbReference type="Pfam" id="PF08962">
    <property type="entry name" value="Rv2632c-like"/>
    <property type="match status" value="1"/>
</dbReference>
<dbReference type="SUPFAM" id="SSF143212">
    <property type="entry name" value="Rv2632c-like"/>
    <property type="match status" value="1"/>
</dbReference>
<dbReference type="EMBL" id="CAFBPU010000042">
    <property type="protein sequence ID" value="CAB5037272.1"/>
    <property type="molecule type" value="Genomic_DNA"/>
</dbReference>
<dbReference type="InterPro" id="IPR015057">
    <property type="entry name" value="Rv2632c-like"/>
</dbReference>
<proteinExistence type="predicted"/>
<dbReference type="EMBL" id="CAFBND010000145">
    <property type="protein sequence ID" value="CAB4959869.1"/>
    <property type="molecule type" value="Genomic_DNA"/>
</dbReference>
<organism evidence="2">
    <name type="scientific">freshwater metagenome</name>
    <dbReference type="NCBI Taxonomy" id="449393"/>
    <lineage>
        <taxon>unclassified sequences</taxon>
        <taxon>metagenomes</taxon>
        <taxon>ecological metagenomes</taxon>
    </lineage>
</organism>
<gene>
    <name evidence="2" type="ORF">UFOPK3752_02208</name>
    <name evidence="3" type="ORF">UFOPK4150_01785</name>
</gene>
<dbReference type="Gene3D" id="3.30.160.240">
    <property type="entry name" value="Rv1738"/>
    <property type="match status" value="1"/>
</dbReference>
<dbReference type="InterPro" id="IPR038070">
    <property type="entry name" value="Rv2632c-like_sf"/>
</dbReference>
<sequence>MKAVVGDRIVVVSSQVGGVVRDGRIVGLRHEDGTPPYMVQWSDTGQEGLYFPGSDGRIEHLGSEPESREVVRGHAKTWRVEVQVFEQGPDTTARAVLHAESDSSFEASGAARRAPGDADVPEIGDEVAVARALRHLADSLMGAASADLTALEQRDVILTK</sequence>
<evidence type="ECO:0000259" key="1">
    <source>
        <dbReference type="Pfam" id="PF08940"/>
    </source>
</evidence>